<dbReference type="InterPro" id="IPR023213">
    <property type="entry name" value="CAT-like_dom_sf"/>
</dbReference>
<dbReference type="InterPro" id="IPR006162">
    <property type="entry name" value="Ppantetheine_attach_site"/>
</dbReference>
<dbReference type="SMART" id="SM00823">
    <property type="entry name" value="PKS_PP"/>
    <property type="match status" value="3"/>
</dbReference>
<dbReference type="InterPro" id="IPR020806">
    <property type="entry name" value="PKS_PP-bd"/>
</dbReference>
<dbReference type="Pfam" id="PF13193">
    <property type="entry name" value="AMP-binding_C"/>
    <property type="match status" value="1"/>
</dbReference>
<dbReference type="PROSITE" id="PS00012">
    <property type="entry name" value="PHOSPHOPANTETHEINE"/>
    <property type="match status" value="1"/>
</dbReference>
<feature type="domain" description="Carrier" evidence="5">
    <location>
        <begin position="483"/>
        <end position="558"/>
    </location>
</feature>
<evidence type="ECO:0000256" key="1">
    <source>
        <dbReference type="ARBA" id="ARBA00001957"/>
    </source>
</evidence>
<dbReference type="PANTHER" id="PTHR45527">
    <property type="entry name" value="NONRIBOSOMAL PEPTIDE SYNTHETASE"/>
    <property type="match status" value="1"/>
</dbReference>
<dbReference type="InterPro" id="IPR025110">
    <property type="entry name" value="AMP-bd_C"/>
</dbReference>
<name>A0ABY6QQL9_9ACTN</name>
<evidence type="ECO:0000313" key="6">
    <source>
        <dbReference type="EMBL" id="UZX19985.1"/>
    </source>
</evidence>
<gene>
    <name evidence="6" type="ORF">LDH80_04305</name>
</gene>
<evidence type="ECO:0000256" key="2">
    <source>
        <dbReference type="ARBA" id="ARBA00022450"/>
    </source>
</evidence>
<protein>
    <submittedName>
        <fullName evidence="6">Condensation domain-containing protein</fullName>
    </submittedName>
</protein>
<feature type="compositionally biased region" description="Basic and acidic residues" evidence="4">
    <location>
        <begin position="469"/>
        <end position="484"/>
    </location>
</feature>
<dbReference type="SUPFAM" id="SSF47336">
    <property type="entry name" value="ACP-like"/>
    <property type="match status" value="3"/>
</dbReference>
<dbReference type="Gene3D" id="3.30.300.30">
    <property type="match status" value="1"/>
</dbReference>
<dbReference type="RefSeq" id="WP_267258134.1">
    <property type="nucleotide sequence ID" value="NZ_CP084204.1"/>
</dbReference>
<feature type="region of interest" description="Disordered" evidence="4">
    <location>
        <begin position="1814"/>
        <end position="1840"/>
    </location>
</feature>
<dbReference type="Gene3D" id="3.30.559.10">
    <property type="entry name" value="Chloramphenicol acetyltransferase-like domain"/>
    <property type="match status" value="3"/>
</dbReference>
<reference evidence="6" key="1">
    <citation type="submission" date="2021-09" db="EMBL/GenBank/DDBJ databases">
        <title>Complete genome sequence and metabolic characterization of Streptomyces tanashiensis DSM 731 the producer of antibacterial Kalafungin and diverse secondary metabolites.</title>
        <authorList>
            <person name="Abbasi M.N."/>
            <person name="Anwar M.N."/>
            <person name="Alam K."/>
            <person name="Shoaib M."/>
            <person name="Lin Z."/>
            <person name="Hayat M."/>
            <person name="Ali M.I."/>
            <person name="Malik H.M.T."/>
            <person name="Ahmed I."/>
            <person name="Li A."/>
            <person name="Hailong Wang H."/>
            <person name="Zhang Y."/>
        </authorList>
    </citation>
    <scope>NUCLEOTIDE SEQUENCE</scope>
    <source>
        <strain evidence="6">Kala</strain>
    </source>
</reference>
<proteinExistence type="predicted"/>
<dbReference type="GeneID" id="95598639"/>
<evidence type="ECO:0000256" key="3">
    <source>
        <dbReference type="ARBA" id="ARBA00022553"/>
    </source>
</evidence>
<dbReference type="InterPro" id="IPR001242">
    <property type="entry name" value="Condensation_dom"/>
</dbReference>
<dbReference type="Pfam" id="PF00668">
    <property type="entry name" value="Condensation"/>
    <property type="match status" value="3"/>
</dbReference>
<organism evidence="6 7">
    <name type="scientific">Streptomyces tanashiensis</name>
    <dbReference type="NCBI Taxonomy" id="67367"/>
    <lineage>
        <taxon>Bacteria</taxon>
        <taxon>Bacillati</taxon>
        <taxon>Actinomycetota</taxon>
        <taxon>Actinomycetes</taxon>
        <taxon>Kitasatosporales</taxon>
        <taxon>Streptomycetaceae</taxon>
        <taxon>Streptomyces</taxon>
    </lineage>
</organism>
<dbReference type="CDD" id="cd19540">
    <property type="entry name" value="LCL_NRPS-like"/>
    <property type="match status" value="3"/>
</dbReference>
<dbReference type="Pfam" id="PF00550">
    <property type="entry name" value="PP-binding"/>
    <property type="match status" value="3"/>
</dbReference>
<dbReference type="InterPro" id="IPR009081">
    <property type="entry name" value="PP-bd_ACP"/>
</dbReference>
<evidence type="ECO:0000259" key="5">
    <source>
        <dbReference type="PROSITE" id="PS50075"/>
    </source>
</evidence>
<feature type="region of interest" description="Disordered" evidence="4">
    <location>
        <begin position="1714"/>
        <end position="1743"/>
    </location>
</feature>
<dbReference type="EMBL" id="CP084204">
    <property type="protein sequence ID" value="UZX19985.1"/>
    <property type="molecule type" value="Genomic_DNA"/>
</dbReference>
<dbReference type="InterPro" id="IPR036736">
    <property type="entry name" value="ACP-like_sf"/>
</dbReference>
<evidence type="ECO:0000313" key="7">
    <source>
        <dbReference type="Proteomes" id="UP001164506"/>
    </source>
</evidence>
<evidence type="ECO:0000256" key="4">
    <source>
        <dbReference type="SAM" id="MobiDB-lite"/>
    </source>
</evidence>
<dbReference type="PROSITE" id="PS50075">
    <property type="entry name" value="CARRIER"/>
    <property type="match status" value="3"/>
</dbReference>
<dbReference type="Gene3D" id="1.10.1200.10">
    <property type="entry name" value="ACP-like"/>
    <property type="match status" value="2"/>
</dbReference>
<dbReference type="Gene3D" id="3.40.50.1820">
    <property type="entry name" value="alpha/beta hydrolase"/>
    <property type="match status" value="1"/>
</dbReference>
<dbReference type="SUPFAM" id="SSF56801">
    <property type="entry name" value="Acetyl-CoA synthetase-like"/>
    <property type="match status" value="1"/>
</dbReference>
<keyword evidence="7" id="KW-1185">Reference proteome</keyword>
<comment type="cofactor">
    <cofactor evidence="1">
        <name>pantetheine 4'-phosphate</name>
        <dbReference type="ChEBI" id="CHEBI:47942"/>
    </cofactor>
</comment>
<dbReference type="InterPro" id="IPR029058">
    <property type="entry name" value="AB_hydrolase_fold"/>
</dbReference>
<sequence>MIPLSYAQRRLWFLNRLEGSSPAYNAPVVLRLGSMPDPAVLEAAVRDVVERHEVLRTVYPARDEEPYQRILDDADVPFDVERCAPGEDVRARATEFARLPLDVTVELPVRVRLFEVADGTAVLVLLVHHIATDGWSVGCLLADLDAAYRARSEGRAPGWEPLPVQYADYALWQRDMLGDPEDPDSTAHEQLTHWRKALDGIPAETRLPADRPRPTEPSHRGAVVSAELDAGTHRALTAVARARRGTFFMVARAALSLALRAAGAGDDVVVGTPVAGRPEEDLHELVGFFVNTLALRTDLSGDPGLGALVDRVREADLVAFAHEDLPFDLLVEDLNPERSFGRHPFFQVMLSTQTRQEDGTVRLGPVPAELDDADLATAKFDLGFHCQEALDAGGEPGGVVLGLQYATDLYDEDTARLLLTLFRRALTALAEERDSTPLSRVALLADGERDALERRHRALAEAARTRTTLRKEAQESERTASRSVTDPREEILTGLFAEILDREGIRSGDNFFKLGGHSLLAGKLTNRIRGALGLQAAIRDVFLAPTPRQLLRRLGARGDSTRRPALLPLPDEHRPDPVPLSYAQRRLWFLNRLEGSSAAYNAPMVLHLDTQPDAAVLEAAVRDVMHRHEVLRTVYPVRDGEPYQRVLDAPEVRVEVEKCAAREDARARATAFARIPLDVTDEPPLRIRLFTVADGTAVLVLSVHHIATDGWSVGSLLADLDRAYRARAEGRAPAWEPLPVQYTDYTLWQRELLDGEHGIREDQLAYWRKALDGIPAETRLPADRPRLTEPSHRGAVVTAELDAAAHTALAGVARSRRVTFFMVVRAALSLALRAAGAGEDVVVGTAVAGRPEEDLHELVGFFVNTLALRTDLSGDPTLAELVRRVRDGDLAALAHDDLPFDLLVEDLNPERSLGRHPFFQVMVSAQTAQDTAVRLGGITGVTDGADLAGAKFDLSFNCVETHDTGGEPGGVLLGLQYATDLYDEDTARLLLSLFRRALTAFAERADDTTLSGIDLLTDEERRGLDRRHDALAVALAERTRATAGDGRRTGARSVTDPREEILRGLFAEVLDRDDVLPGDNFFKLGGHSLLAGKLTNRIRGTLGLQAAIRDVFLAPTPRQLLRRLGARGDGPARPPLLPVPETLRPARVPLSAAQLRLWFLNRLDGPSATYNIPVVTRLHRPVEPSVLAAALKDVADRHEVLRTVYRTEDGEPYQQVLTGETPFLQELRAEGPDELRTAVDAAAGYVFDLAAEIPFRAWLMTDGDGGQVLVLLVHHIAGDGWSTGCLLADLDTAYRARAEGRAPAWEPLPVQYTDYTLWQHDLLDGEHGVAGEQLAHWRDALDGLPPLLALPTDRPRPAVSDGAGALTPFEIGAATHRALLRRARGSGATLFMVVQAALAALLTRHGAGTDLAIGTTVAGRADDALHPLVGFFVNTLVLRTDTSGDPDLTELLERVRRTDLAAYSHQDLPFDRLVEHLSPHRSAAHAPLVQVMLQVHAAATGTGSPSVLDGDPVAFGAAGAKSDLTFALTELVDADGAPAGLRGALEYATALYDADTAALLARRLAETLDAFAADPGTALSATPYGPAAPPAGREVVLNERGRPAPVRVPGEVHERTPGGGLRATGRRAFAEADGRLRPVAAFTVGGYPVEPGHVEDVLGGHPDVTGATVAVRDDRLYAYVTRRPGGADEAALRGWAAERLPEYLAPARVVPVPRLPAPGEHADARPEGETAGAGAGAAPGPDSREERLLVVFRDVLGGRPIGRDDNFFKSGGHSLLAVRLLNRIRAEFGQDLTLRDVFRNPTAAALAHRLAEAGAPAPTAAPGAPPALRRRTTAGARRPN</sequence>
<accession>A0ABY6QQL9</accession>
<feature type="domain" description="Carrier" evidence="5">
    <location>
        <begin position="1053"/>
        <end position="1128"/>
    </location>
</feature>
<feature type="region of interest" description="Disordered" evidence="4">
    <location>
        <begin position="463"/>
        <end position="484"/>
    </location>
</feature>
<dbReference type="Gene3D" id="3.30.559.30">
    <property type="entry name" value="Nonribosomal peptide synthetase, condensation domain"/>
    <property type="match status" value="3"/>
</dbReference>
<dbReference type="PANTHER" id="PTHR45527:SF1">
    <property type="entry name" value="FATTY ACID SYNTHASE"/>
    <property type="match status" value="1"/>
</dbReference>
<keyword evidence="3" id="KW-0597">Phosphoprotein</keyword>
<feature type="domain" description="Carrier" evidence="5">
    <location>
        <begin position="1739"/>
        <end position="1814"/>
    </location>
</feature>
<dbReference type="InterPro" id="IPR045851">
    <property type="entry name" value="AMP-bd_C_sf"/>
</dbReference>
<dbReference type="Proteomes" id="UP001164506">
    <property type="component" value="Chromosome"/>
</dbReference>
<dbReference type="SUPFAM" id="SSF52777">
    <property type="entry name" value="CoA-dependent acyltransferases"/>
    <property type="match status" value="6"/>
</dbReference>
<keyword evidence="2" id="KW-0596">Phosphopantetheine</keyword>